<dbReference type="InterPro" id="IPR007387">
    <property type="entry name" value="TRAP_DctQ"/>
</dbReference>
<keyword evidence="12" id="KW-1185">Reference proteome</keyword>
<evidence type="ECO:0000256" key="8">
    <source>
        <dbReference type="ARBA" id="ARBA00038436"/>
    </source>
</evidence>
<feature type="transmembrane region" description="Helical" evidence="9">
    <location>
        <begin position="47"/>
        <end position="65"/>
    </location>
</feature>
<feature type="domain" description="Tripartite ATP-independent periplasmic transporters DctQ component" evidence="10">
    <location>
        <begin position="24"/>
        <end position="169"/>
    </location>
</feature>
<sequence length="175" mass="19195">MQTLINGARRILGFLAGLSMALVFAIIFINSLRRYLVGQSVPWGEELPIYLTIYGVMFGLALAYLNDNHIRFTILVDMISRKSRETLYLFVDVITFVSGLLLAYAGHSFAMKRGKLAASGLKSTGNWLAQHTGIDALVWVGKVGTWQYAIAIGGALLAVAAVLKFIERLGTLRSL</sequence>
<evidence type="ECO:0000256" key="4">
    <source>
        <dbReference type="ARBA" id="ARBA00022519"/>
    </source>
</evidence>
<dbReference type="RefSeq" id="WP_350935160.1">
    <property type="nucleotide sequence ID" value="NZ_JAYWLC010000002.1"/>
</dbReference>
<comment type="caution">
    <text evidence="11">The sequence shown here is derived from an EMBL/GenBank/DDBJ whole genome shotgun (WGS) entry which is preliminary data.</text>
</comment>
<reference evidence="11 12" key="1">
    <citation type="submission" date="2024-01" db="EMBL/GenBank/DDBJ databases">
        <authorList>
            <person name="Deng Y."/>
            <person name="Su J."/>
        </authorList>
    </citation>
    <scope>NUCLEOTIDE SEQUENCE [LARGE SCALE GENOMIC DNA]</scope>
    <source>
        <strain evidence="11 12">CPCC 100088</strain>
    </source>
</reference>
<evidence type="ECO:0000256" key="7">
    <source>
        <dbReference type="ARBA" id="ARBA00023136"/>
    </source>
</evidence>
<keyword evidence="2 9" id="KW-0813">Transport</keyword>
<dbReference type="Pfam" id="PF04290">
    <property type="entry name" value="DctQ"/>
    <property type="match status" value="1"/>
</dbReference>
<organism evidence="11 12">
    <name type="scientific">Thioclava kandeliae</name>
    <dbReference type="NCBI Taxonomy" id="3070818"/>
    <lineage>
        <taxon>Bacteria</taxon>
        <taxon>Pseudomonadati</taxon>
        <taxon>Pseudomonadota</taxon>
        <taxon>Alphaproteobacteria</taxon>
        <taxon>Rhodobacterales</taxon>
        <taxon>Paracoccaceae</taxon>
        <taxon>Thioclava</taxon>
    </lineage>
</organism>
<comment type="subunit">
    <text evidence="9">The complex comprises the extracytoplasmic solute receptor protein and the two transmembrane proteins.</text>
</comment>
<name>A0ABV1SDS3_9RHOB</name>
<dbReference type="EMBL" id="JAYWLC010000002">
    <property type="protein sequence ID" value="MER5171049.1"/>
    <property type="molecule type" value="Genomic_DNA"/>
</dbReference>
<evidence type="ECO:0000256" key="1">
    <source>
        <dbReference type="ARBA" id="ARBA00004429"/>
    </source>
</evidence>
<evidence type="ECO:0000256" key="3">
    <source>
        <dbReference type="ARBA" id="ARBA00022475"/>
    </source>
</evidence>
<comment type="subcellular location">
    <subcellularLocation>
        <location evidence="1 9">Cell inner membrane</location>
        <topology evidence="1 9">Multi-pass membrane protein</topology>
    </subcellularLocation>
</comment>
<reference evidence="11 12" key="2">
    <citation type="submission" date="2024-06" db="EMBL/GenBank/DDBJ databases">
        <title>Thioclava kandeliae sp. nov. from a rhizosphere soil sample of Kandelia candel in a mangrove.</title>
        <authorList>
            <person name="Mu T."/>
        </authorList>
    </citation>
    <scope>NUCLEOTIDE SEQUENCE [LARGE SCALE GENOMIC DNA]</scope>
    <source>
        <strain evidence="11 12">CPCC 100088</strain>
    </source>
</reference>
<keyword evidence="7 9" id="KW-0472">Membrane</keyword>
<feature type="transmembrane region" description="Helical" evidence="9">
    <location>
        <begin position="12"/>
        <end position="32"/>
    </location>
</feature>
<dbReference type="InterPro" id="IPR055348">
    <property type="entry name" value="DctQ"/>
</dbReference>
<proteinExistence type="inferred from homology"/>
<comment type="similarity">
    <text evidence="8 9">Belongs to the TRAP transporter small permease family.</text>
</comment>
<keyword evidence="6 9" id="KW-1133">Transmembrane helix</keyword>
<evidence type="ECO:0000256" key="9">
    <source>
        <dbReference type="RuleBase" id="RU369079"/>
    </source>
</evidence>
<evidence type="ECO:0000313" key="11">
    <source>
        <dbReference type="EMBL" id="MER5171049.1"/>
    </source>
</evidence>
<keyword evidence="5 9" id="KW-0812">Transmembrane</keyword>
<comment type="function">
    <text evidence="9">Part of the tripartite ATP-independent periplasmic (TRAP) transport system.</text>
</comment>
<dbReference type="PANTHER" id="PTHR35011:SF2">
    <property type="entry name" value="2,3-DIKETO-L-GULONATE TRAP TRANSPORTER SMALL PERMEASE PROTEIN YIAM"/>
    <property type="match status" value="1"/>
</dbReference>
<protein>
    <recommendedName>
        <fullName evidence="9">TRAP transporter small permease protein</fullName>
    </recommendedName>
</protein>
<accession>A0ABV1SDS3</accession>
<keyword evidence="4 9" id="KW-0997">Cell inner membrane</keyword>
<evidence type="ECO:0000313" key="12">
    <source>
        <dbReference type="Proteomes" id="UP001438953"/>
    </source>
</evidence>
<dbReference type="PANTHER" id="PTHR35011">
    <property type="entry name" value="2,3-DIKETO-L-GULONATE TRAP TRANSPORTER SMALL PERMEASE PROTEIN YIAM"/>
    <property type="match status" value="1"/>
</dbReference>
<keyword evidence="3" id="KW-1003">Cell membrane</keyword>
<evidence type="ECO:0000256" key="5">
    <source>
        <dbReference type="ARBA" id="ARBA00022692"/>
    </source>
</evidence>
<evidence type="ECO:0000259" key="10">
    <source>
        <dbReference type="Pfam" id="PF04290"/>
    </source>
</evidence>
<gene>
    <name evidence="11" type="ORF">VSX56_04600</name>
</gene>
<feature type="transmembrane region" description="Helical" evidence="9">
    <location>
        <begin position="146"/>
        <end position="166"/>
    </location>
</feature>
<evidence type="ECO:0000256" key="2">
    <source>
        <dbReference type="ARBA" id="ARBA00022448"/>
    </source>
</evidence>
<dbReference type="Proteomes" id="UP001438953">
    <property type="component" value="Unassembled WGS sequence"/>
</dbReference>
<evidence type="ECO:0000256" key="6">
    <source>
        <dbReference type="ARBA" id="ARBA00022989"/>
    </source>
</evidence>
<feature type="transmembrane region" description="Helical" evidence="9">
    <location>
        <begin position="86"/>
        <end position="106"/>
    </location>
</feature>